<dbReference type="PROSITE" id="PS01359">
    <property type="entry name" value="ZF_PHD_1"/>
    <property type="match status" value="2"/>
</dbReference>
<dbReference type="InterPro" id="IPR016177">
    <property type="entry name" value="DNA-bd_dom_sf"/>
</dbReference>
<dbReference type="SUPFAM" id="SSF47370">
    <property type="entry name" value="Bromodomain"/>
    <property type="match status" value="1"/>
</dbReference>
<gene>
    <name evidence="15" type="ORF">R1sor_027142</name>
</gene>
<feature type="region of interest" description="Disordered" evidence="12">
    <location>
        <begin position="2741"/>
        <end position="2776"/>
    </location>
</feature>
<evidence type="ECO:0000256" key="1">
    <source>
        <dbReference type="ARBA" id="ARBA00004123"/>
    </source>
</evidence>
<feature type="compositionally biased region" description="Low complexity" evidence="12">
    <location>
        <begin position="1234"/>
        <end position="1249"/>
    </location>
</feature>
<keyword evidence="4 11" id="KW-0863">Zinc-finger</keyword>
<evidence type="ECO:0000256" key="11">
    <source>
        <dbReference type="PROSITE-ProRule" id="PRU00146"/>
    </source>
</evidence>
<keyword evidence="10" id="KW-0539">Nucleus</keyword>
<dbReference type="PROSITE" id="PS50982">
    <property type="entry name" value="MBD"/>
    <property type="match status" value="1"/>
</dbReference>
<dbReference type="Pfam" id="PF02791">
    <property type="entry name" value="DDT"/>
    <property type="match status" value="1"/>
</dbReference>
<feature type="region of interest" description="Disordered" evidence="12">
    <location>
        <begin position="1465"/>
        <end position="1498"/>
    </location>
</feature>
<dbReference type="PANTHER" id="PTHR47162:SF10">
    <property type="entry name" value="METHYL-CPG-BINDING DOMAIN-CONTAINING PROTEIN 9 ISOFORM X1"/>
    <property type="match status" value="1"/>
</dbReference>
<dbReference type="CDD" id="cd04369">
    <property type="entry name" value="Bromodomain"/>
    <property type="match status" value="1"/>
</dbReference>
<dbReference type="Gene3D" id="3.30.40.10">
    <property type="entry name" value="Zinc/RING finger domain, C3HC4 (zinc finger)"/>
    <property type="match status" value="2"/>
</dbReference>
<feature type="region of interest" description="Disordered" evidence="12">
    <location>
        <begin position="1916"/>
        <end position="1937"/>
    </location>
</feature>
<dbReference type="InterPro" id="IPR028941">
    <property type="entry name" value="WHIM2_dom"/>
</dbReference>
<feature type="domain" description="PHD-type" evidence="13">
    <location>
        <begin position="1746"/>
        <end position="1796"/>
    </location>
</feature>
<feature type="compositionally biased region" description="Polar residues" evidence="12">
    <location>
        <begin position="481"/>
        <end position="498"/>
    </location>
</feature>
<evidence type="ECO:0000256" key="5">
    <source>
        <dbReference type="ARBA" id="ARBA00022833"/>
    </source>
</evidence>
<evidence type="ECO:0000256" key="3">
    <source>
        <dbReference type="ARBA" id="ARBA00022723"/>
    </source>
</evidence>
<dbReference type="InterPro" id="IPR003888">
    <property type="entry name" value="FYrich_N"/>
</dbReference>
<dbReference type="Gene3D" id="3.30.160.360">
    <property type="match status" value="1"/>
</dbReference>
<dbReference type="Pfam" id="PF15613">
    <property type="entry name" value="WSD"/>
    <property type="match status" value="1"/>
</dbReference>
<feature type="region of interest" description="Disordered" evidence="12">
    <location>
        <begin position="2064"/>
        <end position="2085"/>
    </location>
</feature>
<dbReference type="InterPro" id="IPR003889">
    <property type="entry name" value="FYrich_C"/>
</dbReference>
<dbReference type="EMBL" id="JBJQOH010000008">
    <property type="protein sequence ID" value="KAL3677194.1"/>
    <property type="molecule type" value="Genomic_DNA"/>
</dbReference>
<evidence type="ECO:0000313" key="16">
    <source>
        <dbReference type="Proteomes" id="UP001633002"/>
    </source>
</evidence>
<name>A0ABD3GJ50_9MARC</name>
<feature type="region of interest" description="Disordered" evidence="12">
    <location>
        <begin position="272"/>
        <end position="299"/>
    </location>
</feature>
<dbReference type="InterPro" id="IPR013083">
    <property type="entry name" value="Znf_RING/FYVE/PHD"/>
</dbReference>
<feature type="region of interest" description="Disordered" evidence="12">
    <location>
        <begin position="2281"/>
        <end position="2300"/>
    </location>
</feature>
<feature type="region of interest" description="Disordered" evidence="12">
    <location>
        <begin position="1805"/>
        <end position="1829"/>
    </location>
</feature>
<feature type="region of interest" description="Disordered" evidence="12">
    <location>
        <begin position="1708"/>
        <end position="1743"/>
    </location>
</feature>
<dbReference type="Gene3D" id="1.20.920.10">
    <property type="entry name" value="Bromodomain-like"/>
    <property type="match status" value="1"/>
</dbReference>
<protein>
    <submittedName>
        <fullName evidence="15">Uncharacterized protein</fullName>
    </submittedName>
</protein>
<dbReference type="CDD" id="cd15519">
    <property type="entry name" value="PHD1_Lid2p_like"/>
    <property type="match status" value="1"/>
</dbReference>
<evidence type="ECO:0000256" key="6">
    <source>
        <dbReference type="ARBA" id="ARBA00023015"/>
    </source>
</evidence>
<evidence type="ECO:0000256" key="2">
    <source>
        <dbReference type="ARBA" id="ARBA00022679"/>
    </source>
</evidence>
<dbReference type="Pfam" id="PF05964">
    <property type="entry name" value="FYRN"/>
    <property type="match status" value="1"/>
</dbReference>
<keyword evidence="16" id="KW-1185">Reference proteome</keyword>
<feature type="compositionally biased region" description="Basic and acidic residues" evidence="12">
    <location>
        <begin position="2068"/>
        <end position="2083"/>
    </location>
</feature>
<feature type="compositionally biased region" description="Basic and acidic residues" evidence="12">
    <location>
        <begin position="1269"/>
        <end position="1286"/>
    </location>
</feature>
<keyword evidence="2" id="KW-0808">Transferase</keyword>
<evidence type="ECO:0000256" key="8">
    <source>
        <dbReference type="ARBA" id="ARBA00023125"/>
    </source>
</evidence>
<dbReference type="InterPro" id="IPR036427">
    <property type="entry name" value="Bromodomain-like_sf"/>
</dbReference>
<evidence type="ECO:0000313" key="15">
    <source>
        <dbReference type="EMBL" id="KAL3677194.1"/>
    </source>
</evidence>
<dbReference type="GO" id="GO:0140993">
    <property type="term" value="F:histone modifying activity"/>
    <property type="evidence" value="ECO:0007669"/>
    <property type="project" value="UniProtKB-ARBA"/>
</dbReference>
<feature type="domain" description="MBD" evidence="14">
    <location>
        <begin position="719"/>
        <end position="794"/>
    </location>
</feature>
<dbReference type="InterPro" id="IPR001965">
    <property type="entry name" value="Znf_PHD"/>
</dbReference>
<accession>A0ABD3GJ50</accession>
<feature type="region of interest" description="Disordered" evidence="12">
    <location>
        <begin position="2414"/>
        <end position="2437"/>
    </location>
</feature>
<organism evidence="15 16">
    <name type="scientific">Riccia sorocarpa</name>
    <dbReference type="NCBI Taxonomy" id="122646"/>
    <lineage>
        <taxon>Eukaryota</taxon>
        <taxon>Viridiplantae</taxon>
        <taxon>Streptophyta</taxon>
        <taxon>Embryophyta</taxon>
        <taxon>Marchantiophyta</taxon>
        <taxon>Marchantiopsida</taxon>
        <taxon>Marchantiidae</taxon>
        <taxon>Marchantiales</taxon>
        <taxon>Ricciaceae</taxon>
        <taxon>Riccia</taxon>
    </lineage>
</organism>
<dbReference type="InterPro" id="IPR011011">
    <property type="entry name" value="Znf_FYVE_PHD"/>
</dbReference>
<dbReference type="InterPro" id="IPR019787">
    <property type="entry name" value="Znf_PHD-finger"/>
</dbReference>
<feature type="domain" description="PHD-type" evidence="13">
    <location>
        <begin position="159"/>
        <end position="209"/>
    </location>
</feature>
<evidence type="ECO:0000259" key="14">
    <source>
        <dbReference type="PROSITE" id="PS50982"/>
    </source>
</evidence>
<dbReference type="Proteomes" id="UP001633002">
    <property type="component" value="Unassembled WGS sequence"/>
</dbReference>
<feature type="compositionally biased region" description="Basic and acidic residues" evidence="12">
    <location>
        <begin position="1483"/>
        <end position="1495"/>
    </location>
</feature>
<dbReference type="GO" id="GO:0008270">
    <property type="term" value="F:zinc ion binding"/>
    <property type="evidence" value="ECO:0007669"/>
    <property type="project" value="UniProtKB-KW"/>
</dbReference>
<keyword evidence="3" id="KW-0479">Metal-binding</keyword>
<dbReference type="PROSITE" id="PS51542">
    <property type="entry name" value="FYRN"/>
    <property type="match status" value="1"/>
</dbReference>
<proteinExistence type="predicted"/>
<dbReference type="InterPro" id="IPR028942">
    <property type="entry name" value="WHIM1_dom"/>
</dbReference>
<feature type="region of interest" description="Disordered" evidence="12">
    <location>
        <begin position="1199"/>
        <end position="1295"/>
    </location>
</feature>
<dbReference type="Pfam" id="PF15612">
    <property type="entry name" value="WHIM1"/>
    <property type="match status" value="1"/>
</dbReference>
<feature type="compositionally biased region" description="Basic and acidic residues" evidence="12">
    <location>
        <begin position="1916"/>
        <end position="1933"/>
    </location>
</feature>
<evidence type="ECO:0000256" key="4">
    <source>
        <dbReference type="ARBA" id="ARBA00022771"/>
    </source>
</evidence>
<feature type="region of interest" description="Disordered" evidence="12">
    <location>
        <begin position="2544"/>
        <end position="2605"/>
    </location>
</feature>
<dbReference type="PROSITE" id="PS50016">
    <property type="entry name" value="ZF_PHD_2"/>
    <property type="match status" value="2"/>
</dbReference>
<comment type="caution">
    <text evidence="15">The sequence shown here is derived from an EMBL/GenBank/DDBJ whole genome shotgun (WGS) entry which is preliminary data.</text>
</comment>
<dbReference type="SMART" id="SM00249">
    <property type="entry name" value="PHD"/>
    <property type="match status" value="2"/>
</dbReference>
<evidence type="ECO:0000256" key="10">
    <source>
        <dbReference type="ARBA" id="ARBA00023242"/>
    </source>
</evidence>
<reference evidence="15 16" key="1">
    <citation type="submission" date="2024-09" db="EMBL/GenBank/DDBJ databases">
        <title>Chromosome-scale assembly of Riccia sorocarpa.</title>
        <authorList>
            <person name="Paukszto L."/>
        </authorList>
    </citation>
    <scope>NUCLEOTIDE SEQUENCE [LARGE SCALE GENOMIC DNA]</scope>
    <source>
        <strain evidence="15">LP-2024</strain>
        <tissue evidence="15">Aerial parts of the thallus</tissue>
    </source>
</reference>
<feature type="compositionally biased region" description="Polar residues" evidence="12">
    <location>
        <begin position="49"/>
        <end position="72"/>
    </location>
</feature>
<dbReference type="InterPro" id="IPR001739">
    <property type="entry name" value="Methyl_CpG_DNA-bd"/>
</dbReference>
<evidence type="ECO:0000256" key="7">
    <source>
        <dbReference type="ARBA" id="ARBA00023117"/>
    </source>
</evidence>
<evidence type="ECO:0000259" key="13">
    <source>
        <dbReference type="PROSITE" id="PS50016"/>
    </source>
</evidence>
<dbReference type="PANTHER" id="PTHR47162">
    <property type="entry name" value="OS02G0192300 PROTEIN"/>
    <property type="match status" value="1"/>
</dbReference>
<dbReference type="SUPFAM" id="SSF54171">
    <property type="entry name" value="DNA-binding domain"/>
    <property type="match status" value="1"/>
</dbReference>
<dbReference type="InterPro" id="IPR019786">
    <property type="entry name" value="Zinc_finger_PHD-type_CS"/>
</dbReference>
<sequence length="2776" mass="301044">MSGSGKEVQHVPPPSGPGRGRPKKVRPRENETGNGTGILADVKRRKKISSTVGETGELESTTLGMSSENVTSVIEPGRRSAVRIESQSSKKRKQSASKDNESATGIELASAQGGETDAQEEEKTAALEAVLEVHGVCSQAHGGPAAFPGEAGQDIGDHPHSCACCMKPEILKLTLICDNCDRAFHLTCLNLDFRSTGLDDWLCNSCRSAYTESAVVGNVAKAIRQDIERRLFSHESKAAAAPGILNELQPEVLSNGVDGGQSITAVTSASDQVFQGQSETNNPNIFNGDEVKRSSTQQNVLSQRPLLDLNKVDESAASESPRRKLDIDLNDSRAPEFEDNVSMMDVSSELDEVKAVAVNDLMPEPAGGEPCVNPPVVSFNLNVSEEVDLASLKGLEVSRIDEALAMRNAVAESCAVLPAAASSDMRESCVDENKHCIIAQATVSSEAKSPGLLEDQLVKTSRRESFCTMGFTDGKEEALGEQSTGGEPVPLTQTNSLGSPRRDALGAASSVMPSAELISCPAEIATDANGIVFENGCVVFTDSQNAPPVDGSVTDVAQEVIDLEKCSQGNHLGQDELESTAEHANKTEQPGGNVGDKYEPKAFLEPAVVAISETSNWGENPKDITMADFLSPSIPTLTVLAATPTSTGDVGGIQAEYQQSKKPAEMFVTPVSNADKVSCMTTALNSPLTGQPVDLTSPSVPDDPQLKKVGADTLQQLRDSLQKKHGLTLADGWEVEVRKRRNDKHLDKYYISPEKHRFRSRIEVLKHLGLWEGGRGSPKLKCEAQQLHFKESSPIVQPGAAGNAQLPLKLGDFTLESLGVIDLRPRYWDEQHIWPVGYRCTWHDRTTSSFCISEIAEGGWGPIFRVTRKYCPTVINIDDSERNAVKVSNETISRTLNDSQGDRENITTASADRMQVFPHGTKSQLASGFGVEDNSLKALSGNVNFPLNLNQEAEHLSGDIKSGETENPQDVVGEFTVEASTTVEAWKRYAEKFIERCGKLSDVVGSVVKPCPHKTCASTGVVPMEVLDPENILGKLGEDRFGLDEIVVRELIETLPNSDRCSGYKPLKERVVPREAEDLVVGASVQPQRIRIRDKARKQKKGLEFQSLAAASVAAAAEPIVENRKEEVVAPVSLTVFRQPPPPGVPLELRLPTQYVGDVLQIWEFLCRFSSLIGFSQPPALEDLEEGLSCGSVNGSGIVDPSCSRDVPGGEASLLDSKLGSDERACRPGDAGQREATSATLETTETPRTPGKKFPPGRSNLGSSVPVPQRKDAGPPERPVGEDRNPIRSPSNDTISLTDVRTDHEVFSTDAHAVLPEPELTDEEGLASAAFVHVPVIKFLIGDLQSKICGFEELPGTTDELKHKRGRKRVREIVANACFGREKLTDSFSINQLTWPEVARRYMISLSRIKEIGETADFGREECMKILRCIQGDGGVLCGALDGGVAGMEIDAQLLAEAEKEISSLMPRSEETAGPSTPPRNTSARDPEEDFRGGDGESPLWIKHLDPIAKLPTNVGSRIRNRIIDALGANPPPWAVEILEYSISKNVYKGNASGPTKRAVMEVLHKFRGEDPGPKVKKTKKQRKRVLPSPEIVMQRCRIVLRQVATADTLRVVSKSFKCVTNFYESEGEGLLARPLDFRAIDLRLGAGAYGTSPDAFAADIKQIWKNLAEVYDTDSPEASAADELEKLFDSLYKKQVTLFQKGGEQAAKAASEGKTEAQSKDSSQKNATEDKPPGSDKPVKAPWEDDSCQVCGIDDDHDNVLLCDGCDAEYHIYCLTPPLPEVPDGNWFCNSCVAVDSGFLEAPSAPEISSETKGPEKQQEDHQMEGSDLEQVVERDQLPTSTGSTLPSFSALALQLAATDYWHLSLEERIHLVKWLCDQALETRKLRSHLDKSMDIAVDLQQELRALLRAERRKNADSDEVTKLDSGKDGSREGSIQSILQSRSAVLRRPDEIVDDKSAQVNAVDVLSASGSSAGTAVETGILKASNQNLVLATPSLTEHEGKIIAFEHSVQSPVVSDSAVATNCQQLKGQDVQNFPLADGRNESAEVPLGIKLQVPVEPRNLFSSFDKDPDSERKVPKDEPVSCPEVEAAASLDNTFEQKPSTSVDGEVDKVNTKLALVSGRRDLLGRDELGRVYWTLCGAKSGPWLAVETDSNTRQTEGKNGMSLGSSAVFPWMERLEGKDILTMPGVSSRFDDSGNETRAAVKKTEGQGQQAQFNSWHIYPSESMVDKLIGWLSSSSSSERLLKSTLLQWKSLLLLTKDEQDAGYLRRGILASPRSRGQGFRITNSQPSLPESVQRSRSFMPSLKASYLLEWKCGQFSDPPTKSSAASGGSKRGRKRKAQPPSELTRCDCLEPVWASRYHCIVCHTTYETEGEFQAHKTGGSCQRAEGKGLDRQGDMRLGKKACLNSKSVLGPADSHKPTTRPSPAGMNTLPDVSKMPMIVQESLGDRVKRIGYGSDKGPLFAPGLAISPAFDPALMIGGPLALNSGSEADAKGIIGTLAVGATVSSNHTGHSSLNGYIVEDMSRWENTEALNYTGHATAQTMSVSGNGGPLPTELNRSEEDSSIQKQAAVSDPAHGSASLGASDLSNEQNGRTSVHEGHSKTFRVTGKELTIPESSLRPLESEEDLNVLQQLKAKLLDIEAAVTQDMSEKARAYQRRRQAWRSMVKRAVTIYKVVQAIILLEQMISADFLRTSWCYWSSLTVAAKTATLSSLFLRVYALDAAILYEKSESYAGADLTNRQVKHGKQDKSREAKKSSSLKPRKKKKETIAVS</sequence>
<dbReference type="InterPro" id="IPR018501">
    <property type="entry name" value="DDT_dom"/>
</dbReference>
<evidence type="ECO:0000256" key="9">
    <source>
        <dbReference type="ARBA" id="ARBA00023163"/>
    </source>
</evidence>
<keyword evidence="8" id="KW-0238">DNA-binding</keyword>
<dbReference type="GO" id="GO:0000785">
    <property type="term" value="C:chromatin"/>
    <property type="evidence" value="ECO:0007669"/>
    <property type="project" value="UniProtKB-ARBA"/>
</dbReference>
<dbReference type="GO" id="GO:0003677">
    <property type="term" value="F:DNA binding"/>
    <property type="evidence" value="ECO:0007669"/>
    <property type="project" value="UniProtKB-KW"/>
</dbReference>
<comment type="subcellular location">
    <subcellularLocation>
        <location evidence="1">Nucleus</location>
    </subcellularLocation>
</comment>
<dbReference type="GO" id="GO:0016740">
    <property type="term" value="F:transferase activity"/>
    <property type="evidence" value="ECO:0007669"/>
    <property type="project" value="UniProtKB-KW"/>
</dbReference>
<dbReference type="Gene3D" id="3.30.890.10">
    <property type="entry name" value="Methyl-cpg-binding Protein 2, Chain A"/>
    <property type="match status" value="1"/>
</dbReference>
<dbReference type="SUPFAM" id="SSF57903">
    <property type="entry name" value="FYVE/PHD zinc finger"/>
    <property type="match status" value="2"/>
</dbReference>
<keyword evidence="6" id="KW-0805">Transcription regulation</keyword>
<dbReference type="Pfam" id="PF00628">
    <property type="entry name" value="PHD"/>
    <property type="match status" value="2"/>
</dbReference>
<feature type="compositionally biased region" description="Polar residues" evidence="12">
    <location>
        <begin position="2286"/>
        <end position="2300"/>
    </location>
</feature>
<feature type="region of interest" description="Disordered" evidence="12">
    <location>
        <begin position="578"/>
        <end position="598"/>
    </location>
</feature>
<feature type="compositionally biased region" description="Basic and acidic residues" evidence="12">
    <location>
        <begin position="2749"/>
        <end position="2759"/>
    </location>
</feature>
<dbReference type="PROSITE" id="PS51543">
    <property type="entry name" value="FYRC"/>
    <property type="match status" value="1"/>
</dbReference>
<feature type="compositionally biased region" description="Basic and acidic residues" evidence="12">
    <location>
        <begin position="1712"/>
        <end position="1743"/>
    </location>
</feature>
<evidence type="ECO:0000256" key="12">
    <source>
        <dbReference type="SAM" id="MobiDB-lite"/>
    </source>
</evidence>
<feature type="region of interest" description="Disordered" evidence="12">
    <location>
        <begin position="2322"/>
        <end position="2347"/>
    </location>
</feature>
<feature type="compositionally biased region" description="Polar residues" evidence="12">
    <location>
        <begin position="272"/>
        <end position="285"/>
    </location>
</feature>
<feature type="region of interest" description="Disordered" evidence="12">
    <location>
        <begin position="1"/>
        <end position="123"/>
    </location>
</feature>
<feature type="compositionally biased region" description="Basic and acidic residues" evidence="12">
    <location>
        <begin position="1814"/>
        <end position="1826"/>
    </location>
</feature>
<keyword evidence="5" id="KW-0862">Zinc</keyword>
<dbReference type="GO" id="GO:0005634">
    <property type="term" value="C:nucleus"/>
    <property type="evidence" value="ECO:0007669"/>
    <property type="project" value="UniProtKB-SubCell"/>
</dbReference>
<feature type="region of interest" description="Disordered" evidence="12">
    <location>
        <begin position="478"/>
        <end position="504"/>
    </location>
</feature>
<keyword evidence="7" id="KW-0103">Bromodomain</keyword>
<feature type="compositionally biased region" description="Polar residues" evidence="12">
    <location>
        <begin position="2589"/>
        <end position="2598"/>
    </location>
</feature>
<dbReference type="CDD" id="cd15489">
    <property type="entry name" value="PHD_SF"/>
    <property type="match status" value="1"/>
</dbReference>
<keyword evidence="9" id="KW-0804">Transcription</keyword>